<evidence type="ECO:0000256" key="4">
    <source>
        <dbReference type="RuleBase" id="RU000304"/>
    </source>
</evidence>
<dbReference type="PANTHER" id="PTHR23257">
    <property type="entry name" value="SERINE-THREONINE PROTEIN KINASE"/>
    <property type="match status" value="1"/>
</dbReference>
<keyword evidence="4" id="KW-0808">Transferase</keyword>
<evidence type="ECO:0000313" key="7">
    <source>
        <dbReference type="Proteomes" id="UP001470230"/>
    </source>
</evidence>
<evidence type="ECO:0000259" key="5">
    <source>
        <dbReference type="PROSITE" id="PS50011"/>
    </source>
</evidence>
<dbReference type="Pfam" id="PF00069">
    <property type="entry name" value="Pkinase"/>
    <property type="match status" value="1"/>
</dbReference>
<organism evidence="6 7">
    <name type="scientific">Tritrichomonas musculus</name>
    <dbReference type="NCBI Taxonomy" id="1915356"/>
    <lineage>
        <taxon>Eukaryota</taxon>
        <taxon>Metamonada</taxon>
        <taxon>Parabasalia</taxon>
        <taxon>Tritrichomonadida</taxon>
        <taxon>Tritrichomonadidae</taxon>
        <taxon>Tritrichomonas</taxon>
    </lineage>
</organism>
<dbReference type="PIRSF" id="PIRSF000654">
    <property type="entry name" value="Integrin-linked_kinase"/>
    <property type="match status" value="1"/>
</dbReference>
<dbReference type="InterPro" id="IPR050167">
    <property type="entry name" value="Ser_Thr_protein_kinase"/>
</dbReference>
<dbReference type="PROSITE" id="PS00108">
    <property type="entry name" value="PROTEIN_KINASE_ST"/>
    <property type="match status" value="1"/>
</dbReference>
<keyword evidence="7" id="KW-1185">Reference proteome</keyword>
<dbReference type="PROSITE" id="PS00107">
    <property type="entry name" value="PROTEIN_KINASE_ATP"/>
    <property type="match status" value="1"/>
</dbReference>
<keyword evidence="1 3" id="KW-0547">Nucleotide-binding</keyword>
<keyword evidence="2 3" id="KW-0067">ATP-binding</keyword>
<dbReference type="SMART" id="SM00220">
    <property type="entry name" value="S_TKc"/>
    <property type="match status" value="1"/>
</dbReference>
<feature type="domain" description="Protein kinase" evidence="5">
    <location>
        <begin position="39"/>
        <end position="292"/>
    </location>
</feature>
<dbReference type="InterPro" id="IPR000719">
    <property type="entry name" value="Prot_kinase_dom"/>
</dbReference>
<comment type="caution">
    <text evidence="6">The sequence shown here is derived from an EMBL/GenBank/DDBJ whole genome shotgun (WGS) entry which is preliminary data.</text>
</comment>
<dbReference type="PROSITE" id="PS50011">
    <property type="entry name" value="PROTEIN_KINASE_DOM"/>
    <property type="match status" value="1"/>
</dbReference>
<dbReference type="InterPro" id="IPR011009">
    <property type="entry name" value="Kinase-like_dom_sf"/>
</dbReference>
<evidence type="ECO:0000256" key="2">
    <source>
        <dbReference type="ARBA" id="ARBA00022840"/>
    </source>
</evidence>
<reference evidence="6 7" key="1">
    <citation type="submission" date="2024-04" db="EMBL/GenBank/DDBJ databases">
        <title>Tritrichomonas musculus Genome.</title>
        <authorList>
            <person name="Alves-Ferreira E."/>
            <person name="Grigg M."/>
            <person name="Lorenzi H."/>
            <person name="Galac M."/>
        </authorList>
    </citation>
    <scope>NUCLEOTIDE SEQUENCE [LARGE SCALE GENOMIC DNA]</scope>
    <source>
        <strain evidence="6 7">EAF2021</strain>
    </source>
</reference>
<dbReference type="Proteomes" id="UP001470230">
    <property type="component" value="Unassembled WGS sequence"/>
</dbReference>
<dbReference type="Gene3D" id="1.10.510.10">
    <property type="entry name" value="Transferase(Phosphotransferase) domain 1"/>
    <property type="match status" value="1"/>
</dbReference>
<proteinExistence type="inferred from homology"/>
<comment type="similarity">
    <text evidence="4">Belongs to the protein kinase superfamily.</text>
</comment>
<dbReference type="InterPro" id="IPR017441">
    <property type="entry name" value="Protein_kinase_ATP_BS"/>
</dbReference>
<evidence type="ECO:0000256" key="3">
    <source>
        <dbReference type="PROSITE-ProRule" id="PRU10141"/>
    </source>
</evidence>
<dbReference type="SUPFAM" id="SSF56112">
    <property type="entry name" value="Protein kinase-like (PK-like)"/>
    <property type="match status" value="1"/>
</dbReference>
<gene>
    <name evidence="6" type="ORF">M9Y10_006269</name>
</gene>
<dbReference type="EMBL" id="JAPFFF010000012">
    <property type="protein sequence ID" value="KAK8876083.1"/>
    <property type="molecule type" value="Genomic_DNA"/>
</dbReference>
<feature type="binding site" evidence="3">
    <location>
        <position position="65"/>
    </location>
    <ligand>
        <name>ATP</name>
        <dbReference type="ChEBI" id="CHEBI:30616"/>
    </ligand>
</feature>
<dbReference type="InterPro" id="IPR008271">
    <property type="entry name" value="Ser/Thr_kinase_AS"/>
</dbReference>
<protein>
    <recommendedName>
        <fullName evidence="5">Protein kinase domain-containing protein</fullName>
    </recommendedName>
</protein>
<sequence>MQLKLNDIMKQHDSSNGNELSAHHNECMKFLTAASIKELETICEIGSGGGGRVLKVAKKEIYALKIMNISKKSNQNTTSFRHFMKEYEIMNMLHHPNIIETYGIFMSDEQNPPSILLEFCPKNLEEIMTEKTHSKVKMIFIIYQIIEGMKYVHFKKIIHRDLKPSNILITKDFTVKISDFGIAKLMTMEQQITTGGVGTQKFMAPEIINEEKYDEKADVYSFGVLLFTILNEGILPDIKIRDIVLGKKAEIPSSFTNLARNIIDSCWNFQPEERPSFEQILNTLTSNNYNLIEMNKSELCEVETFIENHKTKIPPY</sequence>
<evidence type="ECO:0000313" key="6">
    <source>
        <dbReference type="EMBL" id="KAK8876083.1"/>
    </source>
</evidence>
<evidence type="ECO:0000256" key="1">
    <source>
        <dbReference type="ARBA" id="ARBA00022741"/>
    </source>
</evidence>
<keyword evidence="4" id="KW-0418">Kinase</keyword>
<accession>A0ABR2JFG2</accession>
<name>A0ABR2JFG2_9EUKA</name>
<keyword evidence="4" id="KW-0723">Serine/threonine-protein kinase</keyword>